<dbReference type="EMBL" id="ML210193">
    <property type="protein sequence ID" value="TFK24917.1"/>
    <property type="molecule type" value="Genomic_DNA"/>
</dbReference>
<dbReference type="OrthoDB" id="2161780at2759"/>
<evidence type="ECO:0000313" key="1">
    <source>
        <dbReference type="EMBL" id="TFK24917.1"/>
    </source>
</evidence>
<dbReference type="Proteomes" id="UP000307440">
    <property type="component" value="Unassembled WGS sequence"/>
</dbReference>
<evidence type="ECO:0000313" key="2">
    <source>
        <dbReference type="Proteomes" id="UP000307440"/>
    </source>
</evidence>
<organism evidence="1 2">
    <name type="scientific">Coprinopsis marcescibilis</name>
    <name type="common">Agaric fungus</name>
    <name type="synonym">Psathyrella marcescibilis</name>
    <dbReference type="NCBI Taxonomy" id="230819"/>
    <lineage>
        <taxon>Eukaryota</taxon>
        <taxon>Fungi</taxon>
        <taxon>Dikarya</taxon>
        <taxon>Basidiomycota</taxon>
        <taxon>Agaricomycotina</taxon>
        <taxon>Agaricomycetes</taxon>
        <taxon>Agaricomycetidae</taxon>
        <taxon>Agaricales</taxon>
        <taxon>Agaricineae</taxon>
        <taxon>Psathyrellaceae</taxon>
        <taxon>Coprinopsis</taxon>
    </lineage>
</organism>
<gene>
    <name evidence="1" type="ORF">FA15DRAFT_704219</name>
</gene>
<reference evidence="1 2" key="1">
    <citation type="journal article" date="2019" name="Nat. Ecol. Evol.">
        <title>Megaphylogeny resolves global patterns of mushroom evolution.</title>
        <authorList>
            <person name="Varga T."/>
            <person name="Krizsan K."/>
            <person name="Foldi C."/>
            <person name="Dima B."/>
            <person name="Sanchez-Garcia M."/>
            <person name="Sanchez-Ramirez S."/>
            <person name="Szollosi G.J."/>
            <person name="Szarkandi J.G."/>
            <person name="Papp V."/>
            <person name="Albert L."/>
            <person name="Andreopoulos W."/>
            <person name="Angelini C."/>
            <person name="Antonin V."/>
            <person name="Barry K.W."/>
            <person name="Bougher N.L."/>
            <person name="Buchanan P."/>
            <person name="Buyck B."/>
            <person name="Bense V."/>
            <person name="Catcheside P."/>
            <person name="Chovatia M."/>
            <person name="Cooper J."/>
            <person name="Damon W."/>
            <person name="Desjardin D."/>
            <person name="Finy P."/>
            <person name="Geml J."/>
            <person name="Haridas S."/>
            <person name="Hughes K."/>
            <person name="Justo A."/>
            <person name="Karasinski D."/>
            <person name="Kautmanova I."/>
            <person name="Kiss B."/>
            <person name="Kocsube S."/>
            <person name="Kotiranta H."/>
            <person name="LaButti K.M."/>
            <person name="Lechner B.E."/>
            <person name="Liimatainen K."/>
            <person name="Lipzen A."/>
            <person name="Lukacs Z."/>
            <person name="Mihaltcheva S."/>
            <person name="Morgado L.N."/>
            <person name="Niskanen T."/>
            <person name="Noordeloos M.E."/>
            <person name="Ohm R.A."/>
            <person name="Ortiz-Santana B."/>
            <person name="Ovrebo C."/>
            <person name="Racz N."/>
            <person name="Riley R."/>
            <person name="Savchenko A."/>
            <person name="Shiryaev A."/>
            <person name="Soop K."/>
            <person name="Spirin V."/>
            <person name="Szebenyi C."/>
            <person name="Tomsovsky M."/>
            <person name="Tulloss R.E."/>
            <person name="Uehling J."/>
            <person name="Grigoriev I.V."/>
            <person name="Vagvolgyi C."/>
            <person name="Papp T."/>
            <person name="Martin F.M."/>
            <person name="Miettinen O."/>
            <person name="Hibbett D.S."/>
            <person name="Nagy L.G."/>
        </authorList>
    </citation>
    <scope>NUCLEOTIDE SEQUENCE [LARGE SCALE GENOMIC DNA]</scope>
    <source>
        <strain evidence="1 2">CBS 121175</strain>
    </source>
</reference>
<accession>A0A5C3KX42</accession>
<protein>
    <submittedName>
        <fullName evidence="1">Uncharacterized protein</fullName>
    </submittedName>
</protein>
<sequence length="184" mass="21167">MAFESSLTSNVGWLSGLLFNPNNISFEAGPITTVLEHQVGQDLFANIEFIWNTISPQKHTFLMQGTDRLFLAYRPLFHKANSRQQLILEVAVPNHAQQTKYLELKREHPNAIFTLTTKSEVVLDDLRSLLSRWHDPDYDTKHTPFYLYGTPQQQHIDHMLLKAPNAQLTAENVELEFFDAKSTN</sequence>
<proteinExistence type="predicted"/>
<dbReference type="AlphaFoldDB" id="A0A5C3KX42"/>
<keyword evidence="2" id="KW-1185">Reference proteome</keyword>
<dbReference type="STRING" id="230819.A0A5C3KX42"/>
<name>A0A5C3KX42_COPMA</name>